<dbReference type="EMBL" id="KV460629">
    <property type="protein sequence ID" value="OCA16332.1"/>
    <property type="molecule type" value="Genomic_DNA"/>
</dbReference>
<sequence length="83" mass="9667">MNKKITRNNDGTFSPRSEKVFSEKELELGQRVIWEHESLAKPECRDLPLTEEQSSEVLQDQEESETGPREKHIPNSPVMEEQE</sequence>
<reference evidence="2" key="1">
    <citation type="submission" date="2009-11" db="EMBL/GenBank/DDBJ databases">
        <authorList>
            <consortium name="US DOE Joint Genome Institute (JGI-PGF)"/>
            <person name="Ottilar R."/>
            <person name="Schmutz J."/>
            <person name="Salamov A."/>
            <person name="Cheng J.F."/>
            <person name="Lucas S."/>
            <person name="Pitluck S."/>
            <person name="Gundlach H."/>
            <person name="Guo Y."/>
            <person name="Haberer G."/>
            <person name="Nasrallah J."/>
            <person name="Mayer K.F.X."/>
            <person name="van de Peer Y."/>
            <person name="Weigel D."/>
            <person name="Grigoriev I.V."/>
        </authorList>
    </citation>
    <scope>NUCLEOTIDE SEQUENCE</scope>
    <source>
        <strain evidence="2">Nigerian</strain>
    </source>
</reference>
<organism evidence="2">
    <name type="scientific">Xenopus tropicalis</name>
    <name type="common">Western clawed frog</name>
    <name type="synonym">Silurana tropicalis</name>
    <dbReference type="NCBI Taxonomy" id="8364"/>
    <lineage>
        <taxon>Eukaryota</taxon>
        <taxon>Metazoa</taxon>
        <taxon>Chordata</taxon>
        <taxon>Craniata</taxon>
        <taxon>Vertebrata</taxon>
        <taxon>Euteleostomi</taxon>
        <taxon>Amphibia</taxon>
        <taxon>Batrachia</taxon>
        <taxon>Anura</taxon>
        <taxon>Pipoidea</taxon>
        <taxon>Pipidae</taxon>
        <taxon>Xenopodinae</taxon>
        <taxon>Xenopus</taxon>
        <taxon>Silurana</taxon>
    </lineage>
</organism>
<protein>
    <submittedName>
        <fullName evidence="2">Uncharacterized protein</fullName>
    </submittedName>
</protein>
<gene>
    <name evidence="2" type="ORF">XENTR_v90028433mg</name>
</gene>
<accession>A0A1B8Y071</accession>
<reference evidence="2" key="2">
    <citation type="journal article" date="2010" name="Science">
        <title>The genome of the Western clawed frog Xenopus tropicalis.</title>
        <authorList>
            <person name="Hellsten U."/>
            <person name="Harland R.M."/>
            <person name="Gilchrist M.J."/>
            <person name="Hendrix D."/>
            <person name="Jurka J."/>
            <person name="Kapitonov V."/>
            <person name="Ovcharenko I."/>
            <person name="Putnam N.H."/>
            <person name="Shu S."/>
            <person name="Taher L."/>
            <person name="Blitz I.L."/>
            <person name="Blumberg B."/>
            <person name="Dichmann D.S."/>
            <person name="Dubchak I."/>
            <person name="Amaya E."/>
            <person name="Detter J.C."/>
            <person name="Fletcher R."/>
            <person name="Gerhard D.S."/>
            <person name="Goodstein D."/>
            <person name="Graves T."/>
            <person name="Grigoriev I.V."/>
            <person name="Grimwood J."/>
            <person name="Kawashima T."/>
            <person name="Lindquist E."/>
            <person name="Lucas S.M."/>
            <person name="Mead P.E."/>
            <person name="Mitros T."/>
            <person name="Ogino H."/>
            <person name="Ohta Y."/>
            <person name="Poliakov A.V."/>
            <person name="Pollet N."/>
            <person name="Robert J."/>
            <person name="Salamov A."/>
            <person name="Sater A.K."/>
            <person name="Schmutz J."/>
            <person name="Terry A."/>
            <person name="Vize P.D."/>
            <person name="Warren W.C."/>
            <person name="Wells D."/>
            <person name="Wills A."/>
            <person name="Wilson R.K."/>
            <person name="Zimmerman L.B."/>
            <person name="Zorn A.M."/>
            <person name="Grainger R."/>
            <person name="Grammer T."/>
            <person name="Khokha M.K."/>
            <person name="Richardson P.M."/>
            <person name="Rokhsar D.S."/>
        </authorList>
    </citation>
    <scope>NUCLEOTIDE SEQUENCE [LARGE SCALE GENOMIC DNA]</scope>
    <source>
        <strain evidence="2">Nigerian</strain>
    </source>
</reference>
<proteinExistence type="predicted"/>
<name>A0A1B8Y071_XENTR</name>
<evidence type="ECO:0000256" key="1">
    <source>
        <dbReference type="SAM" id="MobiDB-lite"/>
    </source>
</evidence>
<feature type="region of interest" description="Disordered" evidence="1">
    <location>
        <begin position="44"/>
        <end position="83"/>
    </location>
</feature>
<dbReference type="AlphaFoldDB" id="A0A1B8Y071"/>
<evidence type="ECO:0000313" key="2">
    <source>
        <dbReference type="EMBL" id="OCA16332.1"/>
    </source>
</evidence>
<reference evidence="2" key="3">
    <citation type="submission" date="2016-05" db="EMBL/GenBank/DDBJ databases">
        <title>WGS assembly of Xenopus tropicalis.</title>
        <authorList>
            <person name="Sessions A."/>
            <person name="Jenkins J."/>
            <person name="Mitros T."/>
            <person name="Lyons J.T."/>
            <person name="Dichmann D.S."/>
            <person name="Robert J."/>
            <person name="Harland R.M."/>
            <person name="Rokhsar D.S."/>
        </authorList>
    </citation>
    <scope>NUCLEOTIDE SEQUENCE</scope>
    <source>
        <strain evidence="2">Nigerian</strain>
    </source>
</reference>